<organism evidence="1 2">
    <name type="scientific">Paenibacillus mesotrionivorans</name>
    <dbReference type="NCBI Taxonomy" id="3160968"/>
    <lineage>
        <taxon>Bacteria</taxon>
        <taxon>Bacillati</taxon>
        <taxon>Bacillota</taxon>
        <taxon>Bacilli</taxon>
        <taxon>Bacillales</taxon>
        <taxon>Paenibacillaceae</taxon>
        <taxon>Paenibacillus</taxon>
    </lineage>
</organism>
<dbReference type="EMBL" id="JBJURJ010000022">
    <property type="protein sequence ID" value="MFM9331790.1"/>
    <property type="molecule type" value="Genomic_DNA"/>
</dbReference>
<evidence type="ECO:0000313" key="1">
    <source>
        <dbReference type="EMBL" id="MFM9331790.1"/>
    </source>
</evidence>
<accession>A0ACC7P5V8</accession>
<comment type="caution">
    <text evidence="1">The sequence shown here is derived from an EMBL/GenBank/DDBJ whole genome shotgun (WGS) entry which is preliminary data.</text>
</comment>
<evidence type="ECO:0000313" key="2">
    <source>
        <dbReference type="Proteomes" id="UP001631969"/>
    </source>
</evidence>
<proteinExistence type="predicted"/>
<sequence>MENNANKRIFAFIGSYAEAEEDGVYVALFHPVHGEMTITDRIQGLKNPTFLDVDPEKRILYVLSEGQTGGRSGVAAAFSIDPEKGRLTELNRERTVDSPICHIQLDKSRKCLFTASYHGGLVGVNSVLEDGRIGPSAQVITHTGSSILPAQTQARAHSVFVDPDNQFAVVCDLGMDKIVSYRINPEAPSLTETASVDLPPGSGPRHFAFHPELAVGYSINELNSTITVFRYNRTSGALIPVQTISTLPEDFAGESATADIHISRDGRFVYGSNRGHDSIAVFAVSQSDGTLSPVEHVLTQGGHPRNFALSLDDRLLLAANRDGNNIVVFERDAETGRLSANGRSLVLSKPVCIKFADLS</sequence>
<name>A0ACC7P5V8_9BACL</name>
<protein>
    <submittedName>
        <fullName evidence="1">Lactonase family protein</fullName>
    </submittedName>
</protein>
<reference evidence="1" key="1">
    <citation type="submission" date="2024-12" db="EMBL/GenBank/DDBJ databases">
        <authorList>
            <person name="Wu N."/>
        </authorList>
    </citation>
    <scope>NUCLEOTIDE SEQUENCE</scope>
    <source>
        <strain evidence="1">P15</strain>
    </source>
</reference>
<dbReference type="Proteomes" id="UP001631969">
    <property type="component" value="Unassembled WGS sequence"/>
</dbReference>
<gene>
    <name evidence="1" type="ORF">ACI1P1_26170</name>
</gene>
<keyword evidence="2" id="KW-1185">Reference proteome</keyword>